<evidence type="ECO:0000313" key="6">
    <source>
        <dbReference type="Proteomes" id="UP000005380"/>
    </source>
</evidence>
<dbReference type="Proteomes" id="UP000005380">
    <property type="component" value="Chromosome"/>
</dbReference>
<name>W0DTJ3_9GAMM</name>
<evidence type="ECO:0000256" key="3">
    <source>
        <dbReference type="ARBA" id="ARBA00023239"/>
    </source>
</evidence>
<evidence type="ECO:0000256" key="2">
    <source>
        <dbReference type="ARBA" id="ARBA00006472"/>
    </source>
</evidence>
<dbReference type="InterPro" id="IPR036428">
    <property type="entry name" value="PCD_sf"/>
</dbReference>
<dbReference type="Gene3D" id="3.30.1360.20">
    <property type="entry name" value="Transcriptional coactivator/pterin dehydratase"/>
    <property type="match status" value="1"/>
</dbReference>
<sequence>MSDLPDLVNQKCTDISPGSKGLVIPTVESYLNMLPGWDVSLDYANLHKTFKFKNYHQTLAFINAVAWIAHQQDHHPDIQFGYNQCTITLKTHSIKGLSQNDVIMAAKINALLN</sequence>
<dbReference type="PANTHER" id="PTHR12599">
    <property type="entry name" value="PTERIN-4-ALPHA-CARBINOLAMINE DEHYDRATASE"/>
    <property type="match status" value="1"/>
</dbReference>
<dbReference type="HAMAP" id="MF_00434">
    <property type="entry name" value="Pterin_4_alpha"/>
    <property type="match status" value="1"/>
</dbReference>
<dbReference type="EMBL" id="CP007030">
    <property type="protein sequence ID" value="AHF00603.1"/>
    <property type="molecule type" value="Genomic_DNA"/>
</dbReference>
<comment type="similarity">
    <text evidence="2 4">Belongs to the pterin-4-alpha-carbinolamine dehydratase family.</text>
</comment>
<dbReference type="GO" id="GO:0008124">
    <property type="term" value="F:4-alpha-hydroxytetrahydrobiopterin dehydratase activity"/>
    <property type="evidence" value="ECO:0007669"/>
    <property type="project" value="UniProtKB-UniRule"/>
</dbReference>
<dbReference type="Pfam" id="PF01329">
    <property type="entry name" value="Pterin_4a"/>
    <property type="match status" value="1"/>
</dbReference>
<organism evidence="5 6">
    <name type="scientific">Thiomicrospira aerophila AL3</name>
    <dbReference type="NCBI Taxonomy" id="717772"/>
    <lineage>
        <taxon>Bacteria</taxon>
        <taxon>Pseudomonadati</taxon>
        <taxon>Pseudomonadota</taxon>
        <taxon>Gammaproteobacteria</taxon>
        <taxon>Thiotrichales</taxon>
        <taxon>Piscirickettsiaceae</taxon>
        <taxon>Thiomicrospira</taxon>
    </lineage>
</organism>
<dbReference type="RefSeq" id="WP_006459477.1">
    <property type="nucleotide sequence ID" value="NZ_CP007030.1"/>
</dbReference>
<dbReference type="PANTHER" id="PTHR12599:SF0">
    <property type="entry name" value="PTERIN-4-ALPHA-CARBINOLAMINE DEHYDRATASE"/>
    <property type="match status" value="1"/>
</dbReference>
<dbReference type="HOGENOM" id="CLU_081974_2_1_6"/>
<keyword evidence="3 4" id="KW-0456">Lyase</keyword>
<dbReference type="InParanoid" id="W0DTJ3"/>
<dbReference type="SUPFAM" id="SSF55248">
    <property type="entry name" value="PCD-like"/>
    <property type="match status" value="1"/>
</dbReference>
<dbReference type="InterPro" id="IPR001533">
    <property type="entry name" value="Pterin_deHydtase"/>
</dbReference>
<reference evidence="5 6" key="1">
    <citation type="submission" date="2013-12" db="EMBL/GenBank/DDBJ databases">
        <authorList>
            <consortium name="DOE Joint Genome Institute"/>
            <person name="Kappler U."/>
            <person name="Huntemann M."/>
            <person name="Han J."/>
            <person name="Chen A."/>
            <person name="Kyrpides N."/>
            <person name="Mavromatis K."/>
            <person name="Markowitz V."/>
            <person name="Palaniappan K."/>
            <person name="Ivanova N."/>
            <person name="Schaumberg A."/>
            <person name="Pati A."/>
            <person name="Liolios K."/>
            <person name="Nordberg H.P."/>
            <person name="Cantor M.N."/>
            <person name="Hua S.X."/>
            <person name="Woyke T."/>
        </authorList>
    </citation>
    <scope>NUCLEOTIDE SEQUENCE [LARGE SCALE GENOMIC DNA]</scope>
    <source>
        <strain evidence="6">AL2</strain>
    </source>
</reference>
<evidence type="ECO:0000256" key="4">
    <source>
        <dbReference type="HAMAP-Rule" id="MF_00434"/>
    </source>
</evidence>
<comment type="catalytic activity">
    <reaction evidence="1 4">
        <text>(4aS,6R)-4a-hydroxy-L-erythro-5,6,7,8-tetrahydrobiopterin = (6R)-L-erythro-6,7-dihydrobiopterin + H2O</text>
        <dbReference type="Rhea" id="RHEA:11920"/>
        <dbReference type="ChEBI" id="CHEBI:15377"/>
        <dbReference type="ChEBI" id="CHEBI:15642"/>
        <dbReference type="ChEBI" id="CHEBI:43120"/>
        <dbReference type="EC" id="4.2.1.96"/>
    </reaction>
</comment>
<proteinExistence type="inferred from homology"/>
<dbReference type="eggNOG" id="COG2154">
    <property type="taxonomic scope" value="Bacteria"/>
</dbReference>
<dbReference type="CDD" id="cd00913">
    <property type="entry name" value="PCD_DCoH_subfamily_a"/>
    <property type="match status" value="1"/>
</dbReference>
<dbReference type="EC" id="4.2.1.96" evidence="4"/>
<dbReference type="KEGG" id="tao:THIAE_01415"/>
<dbReference type="STRING" id="717772.THIAE_01415"/>
<evidence type="ECO:0000256" key="1">
    <source>
        <dbReference type="ARBA" id="ARBA00001554"/>
    </source>
</evidence>
<evidence type="ECO:0000313" key="5">
    <source>
        <dbReference type="EMBL" id="AHF00603.1"/>
    </source>
</evidence>
<accession>W0DTJ3</accession>
<dbReference type="GO" id="GO:0006729">
    <property type="term" value="P:tetrahydrobiopterin biosynthetic process"/>
    <property type="evidence" value="ECO:0007669"/>
    <property type="project" value="InterPro"/>
</dbReference>
<protein>
    <recommendedName>
        <fullName evidence="4">Putative pterin-4-alpha-carbinolamine dehydratase</fullName>
        <shortName evidence="4">PHS</shortName>
        <ecNumber evidence="4">4.2.1.96</ecNumber>
    </recommendedName>
    <alternativeName>
        <fullName evidence="4">4-alpha-hydroxy-tetrahydropterin dehydratase</fullName>
    </alternativeName>
    <alternativeName>
        <fullName evidence="4">Pterin carbinolamine dehydratase</fullName>
        <shortName evidence="4">PCD</shortName>
    </alternativeName>
</protein>
<dbReference type="AlphaFoldDB" id="W0DTJ3"/>
<dbReference type="OrthoDB" id="5294615at2"/>
<gene>
    <name evidence="5" type="ORF">THIAE_01415</name>
</gene>
<keyword evidence="6" id="KW-1185">Reference proteome</keyword>